<name>A0A919MZK0_9ACTN</name>
<sequence>MALVAALSVAACTGLAREPAAGPVPSAAALPAGWRWESYGGIEVGVPAEFGYDNGSQRLGQWCVGQRRADAGSPPVVGRPGLATAAGCPESVDIDDTGPLVSLERALDEPADGVTRRGDRTTVRLRGVAVVVQVGAELRGRIAGTVRVVDGVDHHGCPVRHPITEHPGYRPVRAPAEDAVTSVSACRYPLVAGESIISSLRLDGAAAQRAWAAVRVEPVGGGPDEPQNCAPEASYGDEVVVLLAAGGEVVLRYSGCDHRGFDDGRTVRRLGVTTAKLFLTGANTVFAGAGVALLPGE</sequence>
<comment type="caution">
    <text evidence="1">The sequence shown here is derived from an EMBL/GenBank/DDBJ whole genome shotgun (WGS) entry which is preliminary data.</text>
</comment>
<dbReference type="Proteomes" id="UP000636960">
    <property type="component" value="Unassembled WGS sequence"/>
</dbReference>
<evidence type="ECO:0000313" key="1">
    <source>
        <dbReference type="EMBL" id="GIF01350.1"/>
    </source>
</evidence>
<evidence type="ECO:0000313" key="2">
    <source>
        <dbReference type="Proteomes" id="UP000636960"/>
    </source>
</evidence>
<proteinExistence type="predicted"/>
<dbReference type="EMBL" id="BOMV01000102">
    <property type="protein sequence ID" value="GIF01350.1"/>
    <property type="molecule type" value="Genomic_DNA"/>
</dbReference>
<gene>
    <name evidence="1" type="ORF">Ari01nite_88140</name>
</gene>
<protein>
    <submittedName>
        <fullName evidence="1">Uncharacterized protein</fullName>
    </submittedName>
</protein>
<organism evidence="1 2">
    <name type="scientific">Paractinoplanes rishiriensis</name>
    <dbReference type="NCBI Taxonomy" id="1050105"/>
    <lineage>
        <taxon>Bacteria</taxon>
        <taxon>Bacillati</taxon>
        <taxon>Actinomycetota</taxon>
        <taxon>Actinomycetes</taxon>
        <taxon>Micromonosporales</taxon>
        <taxon>Micromonosporaceae</taxon>
        <taxon>Paractinoplanes</taxon>
    </lineage>
</organism>
<accession>A0A919MZK0</accession>
<dbReference type="AlphaFoldDB" id="A0A919MZK0"/>
<reference evidence="1" key="1">
    <citation type="submission" date="2021-01" db="EMBL/GenBank/DDBJ databases">
        <title>Whole genome shotgun sequence of Actinoplanes rishiriensis NBRC 108556.</title>
        <authorList>
            <person name="Komaki H."/>
            <person name="Tamura T."/>
        </authorList>
    </citation>
    <scope>NUCLEOTIDE SEQUENCE</scope>
    <source>
        <strain evidence="1">NBRC 108556</strain>
    </source>
</reference>
<keyword evidence="2" id="KW-1185">Reference proteome</keyword>